<dbReference type="WBParaSite" id="JU765_v2.g2665.t1">
    <property type="protein sequence ID" value="JU765_v2.g2665.t1"/>
    <property type="gene ID" value="JU765_v2.g2665"/>
</dbReference>
<dbReference type="Proteomes" id="UP000887576">
    <property type="component" value="Unplaced"/>
</dbReference>
<protein>
    <submittedName>
        <fullName evidence="2">Uncharacterized protein</fullName>
    </submittedName>
</protein>
<name>A0AC34R2G8_9BILA</name>
<evidence type="ECO:0000313" key="1">
    <source>
        <dbReference type="Proteomes" id="UP000887576"/>
    </source>
</evidence>
<accession>A0AC34R2G8</accession>
<proteinExistence type="predicted"/>
<reference evidence="2" key="1">
    <citation type="submission" date="2022-11" db="UniProtKB">
        <authorList>
            <consortium name="WormBaseParasite"/>
        </authorList>
    </citation>
    <scope>IDENTIFICATION</scope>
</reference>
<sequence length="99" mass="10767">MAFKILSICSLLALTMGRMFVDDVDVNMISSNVKRNQDLNDLSSSEALDLLHKLANNGSLPPLPPNPLENLPTELPLPPLENLPTEPTMPEVSEGTNES</sequence>
<organism evidence="1 2">
    <name type="scientific">Panagrolaimus sp. JU765</name>
    <dbReference type="NCBI Taxonomy" id="591449"/>
    <lineage>
        <taxon>Eukaryota</taxon>
        <taxon>Metazoa</taxon>
        <taxon>Ecdysozoa</taxon>
        <taxon>Nematoda</taxon>
        <taxon>Chromadorea</taxon>
        <taxon>Rhabditida</taxon>
        <taxon>Tylenchina</taxon>
        <taxon>Panagrolaimomorpha</taxon>
        <taxon>Panagrolaimoidea</taxon>
        <taxon>Panagrolaimidae</taxon>
        <taxon>Panagrolaimus</taxon>
    </lineage>
</organism>
<evidence type="ECO:0000313" key="2">
    <source>
        <dbReference type="WBParaSite" id="JU765_v2.g2665.t1"/>
    </source>
</evidence>